<sequence length="87" mass="9860">MVSKQKKSSTLFSPIEFHTPGDSKDQLTRRVDSGLIEIRWQLFDERGSGNTRGHSPNPSEFSHRILSNTLSWSTEMILAGRKEPAFV</sequence>
<accession>A0A9N9LKK9</accession>
<evidence type="ECO:0000256" key="1">
    <source>
        <dbReference type="SAM" id="MobiDB-lite"/>
    </source>
</evidence>
<protein>
    <submittedName>
        <fullName evidence="2">Uncharacterized protein</fullName>
    </submittedName>
</protein>
<proteinExistence type="predicted"/>
<keyword evidence="3" id="KW-1185">Reference proteome</keyword>
<dbReference type="EMBL" id="CAJVRM010000098">
    <property type="protein sequence ID" value="CAG8974291.1"/>
    <property type="molecule type" value="Genomic_DNA"/>
</dbReference>
<feature type="region of interest" description="Disordered" evidence="1">
    <location>
        <begin position="1"/>
        <end position="26"/>
    </location>
</feature>
<dbReference type="Proteomes" id="UP000701801">
    <property type="component" value="Unassembled WGS sequence"/>
</dbReference>
<evidence type="ECO:0000313" key="2">
    <source>
        <dbReference type="EMBL" id="CAG8974291.1"/>
    </source>
</evidence>
<name>A0A9N9LKK9_9HELO</name>
<gene>
    <name evidence="2" type="ORF">HYALB_00010359</name>
</gene>
<organism evidence="2 3">
    <name type="scientific">Hymenoscyphus albidus</name>
    <dbReference type="NCBI Taxonomy" id="595503"/>
    <lineage>
        <taxon>Eukaryota</taxon>
        <taxon>Fungi</taxon>
        <taxon>Dikarya</taxon>
        <taxon>Ascomycota</taxon>
        <taxon>Pezizomycotina</taxon>
        <taxon>Leotiomycetes</taxon>
        <taxon>Helotiales</taxon>
        <taxon>Helotiaceae</taxon>
        <taxon>Hymenoscyphus</taxon>
    </lineage>
</organism>
<evidence type="ECO:0000313" key="3">
    <source>
        <dbReference type="Proteomes" id="UP000701801"/>
    </source>
</evidence>
<dbReference type="AlphaFoldDB" id="A0A9N9LKK9"/>
<reference evidence="2" key="1">
    <citation type="submission" date="2021-07" db="EMBL/GenBank/DDBJ databases">
        <authorList>
            <person name="Durling M."/>
        </authorList>
    </citation>
    <scope>NUCLEOTIDE SEQUENCE</scope>
</reference>
<comment type="caution">
    <text evidence="2">The sequence shown here is derived from an EMBL/GenBank/DDBJ whole genome shotgun (WGS) entry which is preliminary data.</text>
</comment>
<dbReference type="OrthoDB" id="10370634at2759"/>